<dbReference type="Gene3D" id="3.90.1530.30">
    <property type="match status" value="1"/>
</dbReference>
<dbReference type="PANTHER" id="PTHR33375:SF1">
    <property type="entry name" value="CHROMOSOME-PARTITIONING PROTEIN PARB-RELATED"/>
    <property type="match status" value="1"/>
</dbReference>
<dbReference type="EMBL" id="LITT01000020">
    <property type="protein sequence ID" value="OAA87593.1"/>
    <property type="molecule type" value="Genomic_DNA"/>
</dbReference>
<name>A0A168PCW8_9CLOT</name>
<dbReference type="InterPro" id="IPR036086">
    <property type="entry name" value="ParB/Sulfiredoxin_sf"/>
</dbReference>
<comment type="caution">
    <text evidence="2">The sequence shown here is derived from an EMBL/GenBank/DDBJ whole genome shotgun (WGS) entry which is preliminary data.</text>
</comment>
<organism evidence="2 3">
    <name type="scientific">Clostridium ljungdahlii</name>
    <dbReference type="NCBI Taxonomy" id="1538"/>
    <lineage>
        <taxon>Bacteria</taxon>
        <taxon>Bacillati</taxon>
        <taxon>Bacillota</taxon>
        <taxon>Clostridia</taxon>
        <taxon>Eubacteriales</taxon>
        <taxon>Clostridiaceae</taxon>
        <taxon>Clostridium</taxon>
    </lineage>
</organism>
<dbReference type="GO" id="GO:0005694">
    <property type="term" value="C:chromosome"/>
    <property type="evidence" value="ECO:0007669"/>
    <property type="project" value="TreeGrafter"/>
</dbReference>
<protein>
    <submittedName>
        <fullName evidence="2">ParB-like nuclease domain protein</fullName>
    </submittedName>
</protein>
<evidence type="ECO:0000313" key="3">
    <source>
        <dbReference type="Proteomes" id="UP000077407"/>
    </source>
</evidence>
<feature type="domain" description="ParB-like N-terminal" evidence="1">
    <location>
        <begin position="9"/>
        <end position="55"/>
    </location>
</feature>
<dbReference type="InterPro" id="IPR003115">
    <property type="entry name" value="ParB_N"/>
</dbReference>
<dbReference type="Pfam" id="PF02195">
    <property type="entry name" value="ParB_N"/>
    <property type="match status" value="1"/>
</dbReference>
<dbReference type="SUPFAM" id="SSF110849">
    <property type="entry name" value="ParB/Sulfiredoxin"/>
    <property type="match status" value="1"/>
</dbReference>
<accession>A0A168PCW8</accession>
<dbReference type="PANTHER" id="PTHR33375">
    <property type="entry name" value="CHROMOSOME-PARTITIONING PROTEIN PARB-RELATED"/>
    <property type="match status" value="1"/>
</dbReference>
<dbReference type="OrthoDB" id="2053844at2"/>
<dbReference type="PATRIC" id="fig|1538.10.peg.2396"/>
<dbReference type="AlphaFoldDB" id="A0A168PCW8"/>
<evidence type="ECO:0000313" key="2">
    <source>
        <dbReference type="EMBL" id="OAA87593.1"/>
    </source>
</evidence>
<dbReference type="InterPro" id="IPR050336">
    <property type="entry name" value="Chromosome_partition/occlusion"/>
</dbReference>
<dbReference type="RefSeq" id="WP_082848458.1">
    <property type="nucleotide sequence ID" value="NZ_LITT01000020.1"/>
</dbReference>
<dbReference type="Proteomes" id="UP000077407">
    <property type="component" value="Unassembled WGS sequence"/>
</dbReference>
<evidence type="ECO:0000259" key="1">
    <source>
        <dbReference type="Pfam" id="PF02195"/>
    </source>
</evidence>
<dbReference type="GO" id="GO:0007059">
    <property type="term" value="P:chromosome segregation"/>
    <property type="evidence" value="ECO:0007669"/>
    <property type="project" value="TreeGrafter"/>
</dbReference>
<reference evidence="2 3" key="1">
    <citation type="journal article" date="2015" name="Biotechnol. Bioeng.">
        <title>Genome sequence and phenotypic characterization of Caulobacter segnis.</title>
        <authorList>
            <person name="Patel S."/>
            <person name="Fletcher B."/>
            <person name="Scott D.C."/>
            <person name="Ely B."/>
        </authorList>
    </citation>
    <scope>NUCLEOTIDE SEQUENCE [LARGE SCALE GENOMIC DNA]</scope>
    <source>
        <strain evidence="2 3">ERI-2</strain>
    </source>
</reference>
<gene>
    <name evidence="2" type="ORF">WY13_01949</name>
</gene>
<proteinExistence type="predicted"/>
<sequence>MLVDIDKVIVDKRIRKDFGNITELAEDIKENGLINPPVVTPKFQLIAGERRLRAKED</sequence>